<dbReference type="OrthoDB" id="5197650at2"/>
<dbReference type="CDD" id="cd12108">
    <property type="entry name" value="Hr-like"/>
    <property type="match status" value="1"/>
</dbReference>
<evidence type="ECO:0000259" key="1">
    <source>
        <dbReference type="Pfam" id="PF01814"/>
    </source>
</evidence>
<name>A0A1H1HA47_9ACTN</name>
<dbReference type="Pfam" id="PF01814">
    <property type="entry name" value="Hemerythrin"/>
    <property type="match status" value="1"/>
</dbReference>
<protein>
    <submittedName>
        <fullName evidence="2">Hemerythrin HHE cation binding domain-containing protein</fullName>
    </submittedName>
</protein>
<evidence type="ECO:0000313" key="3">
    <source>
        <dbReference type="Proteomes" id="UP000217103"/>
    </source>
</evidence>
<evidence type="ECO:0000313" key="2">
    <source>
        <dbReference type="EMBL" id="SDR22259.1"/>
    </source>
</evidence>
<dbReference type="RefSeq" id="WP_093261247.1">
    <property type="nucleotide sequence ID" value="NZ_FNKK01000002.1"/>
</dbReference>
<proteinExistence type="predicted"/>
<reference evidence="2 3" key="1">
    <citation type="submission" date="2016-10" db="EMBL/GenBank/DDBJ databases">
        <authorList>
            <person name="de Groot N.N."/>
        </authorList>
    </citation>
    <scope>NUCLEOTIDE SEQUENCE [LARGE SCALE GENOMIC DNA]</scope>
    <source>
        <strain evidence="2 3">DSM 43794</strain>
    </source>
</reference>
<gene>
    <name evidence="2" type="ORF">SAMN04489764_4203</name>
</gene>
<keyword evidence="3" id="KW-1185">Reference proteome</keyword>
<dbReference type="Gene3D" id="1.20.120.520">
    <property type="entry name" value="nmb1532 protein domain like"/>
    <property type="match status" value="1"/>
</dbReference>
<dbReference type="STRING" id="35622.SAMN04489764_4203"/>
<organism evidence="2 3">
    <name type="scientific">Thermostaphylospora chromogena</name>
    <dbReference type="NCBI Taxonomy" id="35622"/>
    <lineage>
        <taxon>Bacteria</taxon>
        <taxon>Bacillati</taxon>
        <taxon>Actinomycetota</taxon>
        <taxon>Actinomycetes</taxon>
        <taxon>Streptosporangiales</taxon>
        <taxon>Thermomonosporaceae</taxon>
        <taxon>Thermostaphylospora</taxon>
    </lineage>
</organism>
<sequence length="210" mass="24094">MSDEQIPGDLPDHVYGFALVHIAIRRDARRLAEAAPALQPVLLPRVRTWWRQVRAVIDWHHRSENEVLWPELRRRVRGFAADERVMRHDHIALDNAMKAISAALAPGGDRVALEQTVTWFDALVAEHLTLEEAVLFPIFRTGIGADEYLEIERRVLALARPNVMAFLLPWLFDGVGAEVAAKAAATIPPPLRLLGRTVLRRRYYHKLRWW</sequence>
<dbReference type="AlphaFoldDB" id="A0A1H1HA47"/>
<dbReference type="Proteomes" id="UP000217103">
    <property type="component" value="Unassembled WGS sequence"/>
</dbReference>
<dbReference type="EMBL" id="FNKK01000002">
    <property type="protein sequence ID" value="SDR22259.1"/>
    <property type="molecule type" value="Genomic_DNA"/>
</dbReference>
<accession>A0A1H1HA47</accession>
<dbReference type="InterPro" id="IPR012312">
    <property type="entry name" value="Hemerythrin-like"/>
</dbReference>
<feature type="domain" description="Hemerythrin-like" evidence="1">
    <location>
        <begin position="19"/>
        <end position="138"/>
    </location>
</feature>